<dbReference type="Pfam" id="PF08387">
    <property type="entry name" value="FBD"/>
    <property type="match status" value="1"/>
</dbReference>
<protein>
    <recommendedName>
        <fullName evidence="6">FBD domain-containing protein</fullName>
    </recommendedName>
</protein>
<dbReference type="AlphaFoldDB" id="A0ABC9BZ46"/>
<accession>A0ABC9BZ46</accession>
<dbReference type="Gene3D" id="3.80.10.10">
    <property type="entry name" value="Ribonuclease Inhibitor"/>
    <property type="match status" value="1"/>
</dbReference>
<dbReference type="InterPro" id="IPR055302">
    <property type="entry name" value="F-box_dom-containing"/>
</dbReference>
<dbReference type="PANTHER" id="PTHR32141">
    <property type="match status" value="1"/>
</dbReference>
<evidence type="ECO:0000256" key="1">
    <source>
        <dbReference type="SAM" id="MobiDB-lite"/>
    </source>
</evidence>
<dbReference type="PANTHER" id="PTHR32141:SF150">
    <property type="entry name" value="FBD DOMAIN-CONTAINING PROTEIN"/>
    <property type="match status" value="1"/>
</dbReference>
<reference evidence="5" key="1">
    <citation type="submission" date="2024-06" db="EMBL/GenBank/DDBJ databases">
        <authorList>
            <person name="Ryan C."/>
        </authorList>
    </citation>
    <scope>NUCLEOTIDE SEQUENCE [LARGE SCALE GENOMIC DNA]</scope>
</reference>
<dbReference type="InterPro" id="IPR006566">
    <property type="entry name" value="FBD"/>
</dbReference>
<feature type="compositionally biased region" description="Polar residues" evidence="1">
    <location>
        <begin position="21"/>
        <end position="31"/>
    </location>
</feature>
<feature type="compositionally biased region" description="Basic residues" evidence="1">
    <location>
        <begin position="1"/>
        <end position="12"/>
    </location>
</feature>
<dbReference type="Proteomes" id="UP001497457">
    <property type="component" value="Chromosome 28b"/>
</dbReference>
<feature type="domain" description="FBD" evidence="2">
    <location>
        <begin position="364"/>
        <end position="403"/>
    </location>
</feature>
<dbReference type="Pfam" id="PF24758">
    <property type="entry name" value="LRR_At5g56370"/>
    <property type="match status" value="1"/>
</dbReference>
<dbReference type="EMBL" id="OZ075138">
    <property type="protein sequence ID" value="CAL5010098.1"/>
    <property type="molecule type" value="Genomic_DNA"/>
</dbReference>
<feature type="domain" description="F-box/LRR-repeat protein 15/At3g58940/PEG3-like LRR" evidence="3">
    <location>
        <begin position="117"/>
        <end position="346"/>
    </location>
</feature>
<evidence type="ECO:0000259" key="2">
    <source>
        <dbReference type="Pfam" id="PF08387"/>
    </source>
</evidence>
<keyword evidence="5" id="KW-1185">Reference proteome</keyword>
<dbReference type="SUPFAM" id="SSF81383">
    <property type="entry name" value="F-box domain"/>
    <property type="match status" value="1"/>
</dbReference>
<gene>
    <name evidence="4" type="ORF">URODEC1_LOCUS69839</name>
</gene>
<proteinExistence type="predicted"/>
<feature type="region of interest" description="Disordered" evidence="1">
    <location>
        <begin position="1"/>
        <end position="31"/>
    </location>
</feature>
<sequence length="462" mass="52331">MGKKKTTSKRPRLAAVAEEAGSQQQPPANLDQTSRLTDDLLLEIITLLPTADGCRTQILSRRWRPLWHSASPIYKATVIPYQDQDLAVAILRTHRGPIRHFFLRWHYGAFKDHAAIDRLLRLPVLDYLPVMELSYAPYLWASRNNPSPQAMFRFSPTMRVLIISCDYGRIDFSMSDACCKVDFPQLEQLTLKHIRISETALHAFLSRCHVLQSLVLHHNIGYRCLRIISPTLRSLGITDGQIRDRQSQECQEMRFEEVVIENAPLLERLSPRDIAKHMKIRLVHAPKLKELGYLYSGDKTMVFKGVEPVSPTNAIRTVKILALNTVPNVDVIIEFLRCFPCVEKLNLVVTGRRIENAQRDVSLECLDAHLKNVQLTPYKGSKSQVQLINFFLSNAKVLKSMTFAGIRPEPSAKWIASQHENTTGELAFSTGHRTGLVPVAVTGTKGPVLTWRTLVPVTASRY</sequence>
<reference evidence="4 5" key="2">
    <citation type="submission" date="2024-10" db="EMBL/GenBank/DDBJ databases">
        <authorList>
            <person name="Ryan C."/>
        </authorList>
    </citation>
    <scope>NUCLEOTIDE SEQUENCE [LARGE SCALE GENOMIC DNA]</scope>
</reference>
<organism evidence="4 5">
    <name type="scientific">Urochloa decumbens</name>
    <dbReference type="NCBI Taxonomy" id="240449"/>
    <lineage>
        <taxon>Eukaryota</taxon>
        <taxon>Viridiplantae</taxon>
        <taxon>Streptophyta</taxon>
        <taxon>Embryophyta</taxon>
        <taxon>Tracheophyta</taxon>
        <taxon>Spermatophyta</taxon>
        <taxon>Magnoliopsida</taxon>
        <taxon>Liliopsida</taxon>
        <taxon>Poales</taxon>
        <taxon>Poaceae</taxon>
        <taxon>PACMAD clade</taxon>
        <taxon>Panicoideae</taxon>
        <taxon>Panicodae</taxon>
        <taxon>Paniceae</taxon>
        <taxon>Melinidinae</taxon>
        <taxon>Urochloa</taxon>
    </lineage>
</organism>
<dbReference type="InterPro" id="IPR055411">
    <property type="entry name" value="LRR_FXL15/At3g58940/PEG3-like"/>
</dbReference>
<name>A0ABC9BZ46_9POAL</name>
<dbReference type="InterPro" id="IPR036047">
    <property type="entry name" value="F-box-like_dom_sf"/>
</dbReference>
<dbReference type="SUPFAM" id="SSF52047">
    <property type="entry name" value="RNI-like"/>
    <property type="match status" value="1"/>
</dbReference>
<dbReference type="InterPro" id="IPR032675">
    <property type="entry name" value="LRR_dom_sf"/>
</dbReference>
<evidence type="ECO:0000259" key="3">
    <source>
        <dbReference type="Pfam" id="PF24758"/>
    </source>
</evidence>
<evidence type="ECO:0000313" key="4">
    <source>
        <dbReference type="EMBL" id="CAL5010098.1"/>
    </source>
</evidence>
<evidence type="ECO:0000313" key="5">
    <source>
        <dbReference type="Proteomes" id="UP001497457"/>
    </source>
</evidence>
<evidence type="ECO:0008006" key="6">
    <source>
        <dbReference type="Google" id="ProtNLM"/>
    </source>
</evidence>